<dbReference type="GeneID" id="27316377"/>
<name>A0A0D2A188_9PEZI</name>
<sequence>MLTLPIVPSWSKTKGIVVFSGGSAANNLVDVFKHVSEDQKCPLSYVIPISDNGGSSSELIRVFGGPGIGDLRSRLVRLIPDNGDDPERIAIKALFNHRLPKDSMEARLEWLDIVEGTSDLWRSISSPKRELIRSFLNSANLEAVKRARPSSMFNFSSASIGNLFLTGARLFSGSLESAIYLFSSICRVPAEVSVLPAINTNFTHHISAGLADGTVITGQNNISHPSIPTALNAGEAASSTMGGTADEAEEHDHIEDANLPGSLPTLRKGYITFSKSGEEDLPARIERIWYINPYGQEMRFNANKQVIEALESARTIIYSIGSLYTSIIPNLILRGIGDAVASPQIKHKILILNSTIDRETGPSSDPYTALDFVAAIARACVYSRSRVPPSSDSSIVVRPQEYKQYVTHVLHLHGPGTPQVDKEALKELGIETMRLYGRPVSVEGKDGGVLRYDEEALRQGLEATIGKRPSGVMSRRNTLER</sequence>
<dbReference type="Proteomes" id="UP000053259">
    <property type="component" value="Unassembled WGS sequence"/>
</dbReference>
<dbReference type="InterPro" id="IPR038136">
    <property type="entry name" value="CofD-like_dom_sf"/>
</dbReference>
<dbReference type="EMBL" id="KN847568">
    <property type="protein sequence ID" value="KIW00060.1"/>
    <property type="molecule type" value="Genomic_DNA"/>
</dbReference>
<dbReference type="Gene3D" id="3.40.50.10680">
    <property type="entry name" value="CofD-like domains"/>
    <property type="match status" value="1"/>
</dbReference>
<keyword evidence="2" id="KW-1185">Reference proteome</keyword>
<evidence type="ECO:0000313" key="1">
    <source>
        <dbReference type="EMBL" id="KIW00060.1"/>
    </source>
</evidence>
<protein>
    <submittedName>
        <fullName evidence="1">Uncharacterized protein</fullName>
    </submittedName>
</protein>
<dbReference type="AlphaFoldDB" id="A0A0D2A188"/>
<proteinExistence type="predicted"/>
<organism evidence="1 2">
    <name type="scientific">Verruconis gallopava</name>
    <dbReference type="NCBI Taxonomy" id="253628"/>
    <lineage>
        <taxon>Eukaryota</taxon>
        <taxon>Fungi</taxon>
        <taxon>Dikarya</taxon>
        <taxon>Ascomycota</taxon>
        <taxon>Pezizomycotina</taxon>
        <taxon>Dothideomycetes</taxon>
        <taxon>Pleosporomycetidae</taxon>
        <taxon>Venturiales</taxon>
        <taxon>Sympoventuriaceae</taxon>
        <taxon>Verruconis</taxon>
    </lineage>
</organism>
<dbReference type="GO" id="GO:0043743">
    <property type="term" value="F:LPPG:FO 2-phospho-L-lactate transferase activity"/>
    <property type="evidence" value="ECO:0007669"/>
    <property type="project" value="InterPro"/>
</dbReference>
<dbReference type="PANTHER" id="PTHR31240:SF0">
    <property type="entry name" value="MATERNAL EFFECT EMBRYO ARREST 18"/>
    <property type="match status" value="1"/>
</dbReference>
<dbReference type="HOGENOM" id="CLU_019029_3_0_1"/>
<dbReference type="VEuPathDB" id="FungiDB:PV09_08404"/>
<dbReference type="FunCoup" id="A0A0D2A188">
    <property type="interactions" value="60"/>
</dbReference>
<dbReference type="InterPro" id="IPR002882">
    <property type="entry name" value="CofD"/>
</dbReference>
<gene>
    <name evidence="1" type="ORF">PV09_08404</name>
</gene>
<dbReference type="CDD" id="cd07187">
    <property type="entry name" value="YvcK_like"/>
    <property type="match status" value="1"/>
</dbReference>
<reference evidence="1 2" key="1">
    <citation type="submission" date="2015-01" db="EMBL/GenBank/DDBJ databases">
        <title>The Genome Sequence of Ochroconis gallopava CBS43764.</title>
        <authorList>
            <consortium name="The Broad Institute Genomics Platform"/>
            <person name="Cuomo C."/>
            <person name="de Hoog S."/>
            <person name="Gorbushina A."/>
            <person name="Stielow B."/>
            <person name="Teixiera M."/>
            <person name="Abouelleil A."/>
            <person name="Chapman S.B."/>
            <person name="Priest M."/>
            <person name="Young S.K."/>
            <person name="Wortman J."/>
            <person name="Nusbaum C."/>
            <person name="Birren B."/>
        </authorList>
    </citation>
    <scope>NUCLEOTIDE SEQUENCE [LARGE SCALE GENOMIC DNA]</scope>
    <source>
        <strain evidence="1 2">CBS 43764</strain>
    </source>
</reference>
<evidence type="ECO:0000313" key="2">
    <source>
        <dbReference type="Proteomes" id="UP000053259"/>
    </source>
</evidence>
<dbReference type="OrthoDB" id="10267139at2759"/>
<dbReference type="STRING" id="253628.A0A0D2A188"/>
<accession>A0A0D2A188</accession>
<dbReference type="SUPFAM" id="SSF142338">
    <property type="entry name" value="CofD-like"/>
    <property type="match status" value="1"/>
</dbReference>
<dbReference type="PANTHER" id="PTHR31240">
    <property type="entry name" value="MATERNAL EFFECT EMBRYO ARREST 18"/>
    <property type="match status" value="1"/>
</dbReference>
<dbReference type="InParanoid" id="A0A0D2A188"/>
<dbReference type="Pfam" id="PF01933">
    <property type="entry name" value="CofD"/>
    <property type="match status" value="1"/>
</dbReference>
<dbReference type="RefSeq" id="XP_016209929.1">
    <property type="nucleotide sequence ID" value="XM_016362294.1"/>
</dbReference>